<sequence>MNNILLTGGSGKLGKAIIASGYFSSILSPSSATLDITKPKRIEKYLNENTIDAIIHCAALARMSECEKDPAKALHVNSIGTAYLVAEILKREIHKNNKIRFIYISTDGVYPGIRGNYSENDETIPYNKYGWTKLGGECAVNLLSNYCIIRTSFFDPSHIMFDNSAIDSYSSKVPIDYLVKAIAIMLKEKYVGVINIGSKRTSDYKRYKKYKPQIKPCKLIDIKKNVDFKMATDASLNSNKWERIKK</sequence>
<dbReference type="InterPro" id="IPR036291">
    <property type="entry name" value="NAD(P)-bd_dom_sf"/>
</dbReference>
<protein>
    <submittedName>
        <fullName evidence="2">Ligand-binding protein RmlD family</fullName>
    </submittedName>
</protein>
<organism evidence="2 3">
    <name type="scientific">Candidatus Saganbacteria bacterium</name>
    <dbReference type="NCBI Taxonomy" id="2575572"/>
    <lineage>
        <taxon>Bacteria</taxon>
        <taxon>Bacillati</taxon>
        <taxon>Saganbacteria</taxon>
    </lineage>
</organism>
<dbReference type="Gene3D" id="3.40.50.720">
    <property type="entry name" value="NAD(P)-binding Rossmann-like Domain"/>
    <property type="match status" value="1"/>
</dbReference>
<dbReference type="Proteomes" id="UP000488506">
    <property type="component" value="Unassembled WGS sequence"/>
</dbReference>
<reference evidence="2 3" key="1">
    <citation type="submission" date="2019-12" db="EMBL/GenBank/DDBJ databases">
        <authorList>
            <person name="Wolfe R."/>
            <person name="Danczak R."/>
            <person name="Wilkins M."/>
        </authorList>
    </citation>
    <scope>NUCLEOTIDE SEQUENCE [LARGE SCALE GENOMIC DNA]</scope>
    <source>
        <strain evidence="2">X2_MaxBin.013</strain>
    </source>
</reference>
<proteinExistence type="predicted"/>
<comment type="caution">
    <text evidence="2">The sequence shown here is derived from an EMBL/GenBank/DDBJ whole genome shotgun (WGS) entry which is preliminary data.</text>
</comment>
<gene>
    <name evidence="2" type="ORF">FD145_8</name>
</gene>
<evidence type="ECO:0000313" key="2">
    <source>
        <dbReference type="EMBL" id="KAF0135182.1"/>
    </source>
</evidence>
<dbReference type="EMBL" id="WPAF01000001">
    <property type="protein sequence ID" value="KAF0135182.1"/>
    <property type="molecule type" value="Genomic_DNA"/>
</dbReference>
<feature type="domain" description="RmlD-like substrate binding" evidence="1">
    <location>
        <begin position="3"/>
        <end position="153"/>
    </location>
</feature>
<evidence type="ECO:0000313" key="3">
    <source>
        <dbReference type="Proteomes" id="UP000488506"/>
    </source>
</evidence>
<dbReference type="Pfam" id="PF04321">
    <property type="entry name" value="RmlD_sub_bind"/>
    <property type="match status" value="1"/>
</dbReference>
<dbReference type="SUPFAM" id="SSF51735">
    <property type="entry name" value="NAD(P)-binding Rossmann-fold domains"/>
    <property type="match status" value="1"/>
</dbReference>
<name>A0A833L4Y9_UNCSA</name>
<dbReference type="PANTHER" id="PTHR43242">
    <property type="entry name" value="NAD(P)-BINDING ROSSMANN-FOLD SUPERFAMILY PROTEIN"/>
    <property type="match status" value="1"/>
</dbReference>
<dbReference type="PANTHER" id="PTHR43242:SF1">
    <property type="entry name" value="NAD(P)-BINDING ROSSMANN-FOLD SUPERFAMILY PROTEIN"/>
    <property type="match status" value="1"/>
</dbReference>
<accession>A0A833L4Y9</accession>
<dbReference type="InterPro" id="IPR029903">
    <property type="entry name" value="RmlD-like-bd"/>
</dbReference>
<evidence type="ECO:0000259" key="1">
    <source>
        <dbReference type="Pfam" id="PF04321"/>
    </source>
</evidence>
<dbReference type="AlphaFoldDB" id="A0A833L4Y9"/>